<reference evidence="1 2" key="1">
    <citation type="submission" date="2019-11" db="EMBL/GenBank/DDBJ databases">
        <title>Genome sequence of Deinococcus xianganensis Y35, AI-2 producing algicidal bacterium, isolated from lake water.</title>
        <authorList>
            <person name="Li Y."/>
        </authorList>
    </citation>
    <scope>NUCLEOTIDE SEQUENCE [LARGE SCALE GENOMIC DNA]</scope>
    <source>
        <strain evidence="1 2">Y35</strain>
    </source>
</reference>
<dbReference type="AlphaFoldDB" id="A0A6I4YK65"/>
<dbReference type="Proteomes" id="UP000430519">
    <property type="component" value="Unassembled WGS sequence"/>
</dbReference>
<accession>A0A6I4YK65</accession>
<proteinExistence type="predicted"/>
<comment type="caution">
    <text evidence="1">The sequence shown here is derived from an EMBL/GenBank/DDBJ whole genome shotgun (WGS) entry which is preliminary data.</text>
</comment>
<keyword evidence="2" id="KW-1185">Reference proteome</keyword>
<name>A0A6I4YK65_9DEIO</name>
<dbReference type="RefSeq" id="WP_160982439.1">
    <property type="nucleotide sequence ID" value="NZ_WVHK01000146.1"/>
</dbReference>
<evidence type="ECO:0000313" key="1">
    <source>
        <dbReference type="EMBL" id="MXV21892.1"/>
    </source>
</evidence>
<sequence>MTMYLVATGSRLGAASAHVGVMVGPRVRGLAPLVEGRWWASDNDGYTGHFQEAAFLAHLERLRPFAPRCLFVAAPDVVGNAAATLTLFPRWRSVIEAHDFPVAVVAQDGQEVLPLPEHANWLFLAGSDAWRTRHGAALIAQAGALGYWGVHVGRVNSARRVRGCVALGADSCDGTYLRFAGVERGLQDVERWVEAGAGQPGLFDLALAG</sequence>
<organism evidence="1 2">
    <name type="scientific">Deinococcus xianganensis</name>
    <dbReference type="NCBI Taxonomy" id="1507289"/>
    <lineage>
        <taxon>Bacteria</taxon>
        <taxon>Thermotogati</taxon>
        <taxon>Deinococcota</taxon>
        <taxon>Deinococci</taxon>
        <taxon>Deinococcales</taxon>
        <taxon>Deinococcaceae</taxon>
        <taxon>Deinococcus</taxon>
    </lineage>
</organism>
<protein>
    <submittedName>
        <fullName evidence="1">Uncharacterized protein</fullName>
    </submittedName>
</protein>
<dbReference type="EMBL" id="WVHK01000146">
    <property type="protein sequence ID" value="MXV21892.1"/>
    <property type="molecule type" value="Genomic_DNA"/>
</dbReference>
<gene>
    <name evidence="1" type="ORF">GLX28_19915</name>
</gene>
<evidence type="ECO:0000313" key="2">
    <source>
        <dbReference type="Proteomes" id="UP000430519"/>
    </source>
</evidence>